<proteinExistence type="predicted"/>
<keyword evidence="2" id="KW-0472">Membrane</keyword>
<reference evidence="4 5" key="1">
    <citation type="submission" date="2019-10" db="EMBL/GenBank/DDBJ databases">
        <title>Streptomyces tenebrisbrunneis sp.nov., an endogenous actinomycete isolated from of Lycium ruthenicum.</title>
        <authorList>
            <person name="Ma L."/>
        </authorList>
    </citation>
    <scope>NUCLEOTIDE SEQUENCE [LARGE SCALE GENOMIC DNA]</scope>
    <source>
        <strain evidence="4 5">TRM 66187</strain>
    </source>
</reference>
<dbReference type="EMBL" id="WHPN01000095">
    <property type="protein sequence ID" value="KAF4410289.1"/>
    <property type="molecule type" value="Genomic_DNA"/>
</dbReference>
<dbReference type="NCBIfam" id="NF041527">
    <property type="entry name" value="SCO1860_LAETG"/>
    <property type="match status" value="1"/>
</dbReference>
<feature type="transmembrane region" description="Helical" evidence="2">
    <location>
        <begin position="285"/>
        <end position="304"/>
    </location>
</feature>
<feature type="chain" id="PRO_5046024835" evidence="3">
    <location>
        <begin position="31"/>
        <end position="313"/>
    </location>
</feature>
<sequence>MPVRRPAAALTAAALVAGTAVLYGAGPAQAAEGDGKAGAVVLRTGLDVSLLDKTAEVPLAVTLNEVHAPADAEKSALTARLDGVDNGKPFNVLRADVATSRATADDRKAEGYANLLNAKVHVPGLPLLSLVEIEKVTSRAVCEAGKKPTATSELPGSITVLGKKTTIAAAGSTKVQVPGVGEVSLDLAKTSTTSRTAAATALELNVSVDPLELNVAEVKGQVKLAEATCETPAGTTGEPAEPAPSAPAGQDGSDDAEDTGVGTQTGSGKESQDLAETGGSSATPYLAAGAAALVVAGGAAVAVARRRSTGSQG</sequence>
<protein>
    <submittedName>
        <fullName evidence="4">LPXTG cell wall anchor domain-containing protein</fullName>
    </submittedName>
</protein>
<gene>
    <name evidence="4" type="ORF">GCU69_04585</name>
</gene>
<dbReference type="NCBIfam" id="NF041528">
    <property type="entry name" value="strep_LAETG"/>
    <property type="match status" value="1"/>
</dbReference>
<name>A0ABQ7FMZ6_9ACTN</name>
<dbReference type="Proteomes" id="UP000621266">
    <property type="component" value="Unassembled WGS sequence"/>
</dbReference>
<keyword evidence="5" id="KW-1185">Reference proteome</keyword>
<organism evidence="4 5">
    <name type="scientific">Streptomyces lycii</name>
    <dbReference type="NCBI Taxonomy" id="2654337"/>
    <lineage>
        <taxon>Bacteria</taxon>
        <taxon>Bacillati</taxon>
        <taxon>Actinomycetota</taxon>
        <taxon>Actinomycetes</taxon>
        <taxon>Kitasatosporales</taxon>
        <taxon>Streptomycetaceae</taxon>
        <taxon>Streptomyces</taxon>
    </lineage>
</organism>
<keyword evidence="2" id="KW-0812">Transmembrane</keyword>
<evidence type="ECO:0000313" key="4">
    <source>
        <dbReference type="EMBL" id="KAF4410289.1"/>
    </source>
</evidence>
<accession>A0ABQ7FMZ6</accession>
<evidence type="ECO:0000256" key="2">
    <source>
        <dbReference type="SAM" id="Phobius"/>
    </source>
</evidence>
<evidence type="ECO:0000256" key="3">
    <source>
        <dbReference type="SAM" id="SignalP"/>
    </source>
</evidence>
<feature type="signal peptide" evidence="3">
    <location>
        <begin position="1"/>
        <end position="30"/>
    </location>
</feature>
<feature type="region of interest" description="Disordered" evidence="1">
    <location>
        <begin position="230"/>
        <end position="282"/>
    </location>
</feature>
<keyword evidence="3" id="KW-0732">Signal</keyword>
<evidence type="ECO:0000313" key="5">
    <source>
        <dbReference type="Proteomes" id="UP000621266"/>
    </source>
</evidence>
<evidence type="ECO:0000256" key="1">
    <source>
        <dbReference type="SAM" id="MobiDB-lite"/>
    </source>
</evidence>
<dbReference type="NCBIfam" id="TIGR01167">
    <property type="entry name" value="LPXTG_anchor"/>
    <property type="match status" value="1"/>
</dbReference>
<dbReference type="InterPro" id="IPR048202">
    <property type="entry name" value="SCO1860-like"/>
</dbReference>
<comment type="caution">
    <text evidence="4">The sequence shown here is derived from an EMBL/GenBank/DDBJ whole genome shotgun (WGS) entry which is preliminary data.</text>
</comment>
<keyword evidence="2" id="KW-1133">Transmembrane helix</keyword>